<evidence type="ECO:0000256" key="15">
    <source>
        <dbReference type="SAM" id="Phobius"/>
    </source>
</evidence>
<dbReference type="FunFam" id="1.20.1720.10:FF:000014">
    <property type="entry name" value="MFS drug transporter, putative"/>
    <property type="match status" value="1"/>
</dbReference>
<dbReference type="InterPro" id="IPR011701">
    <property type="entry name" value="MFS"/>
</dbReference>
<proteinExistence type="inferred from homology"/>
<feature type="transmembrane region" description="Helical" evidence="15">
    <location>
        <begin position="437"/>
        <end position="456"/>
    </location>
</feature>
<keyword evidence="7 15" id="KW-0812">Transmembrane</keyword>
<gene>
    <name evidence="17" type="ORF">D6D22_10450</name>
</gene>
<feature type="domain" description="Major facilitator superfamily (MFS) profile" evidence="16">
    <location>
        <begin position="115"/>
        <end position="604"/>
    </location>
</feature>
<keyword evidence="10" id="KW-0325">Glycoprotein</keyword>
<feature type="compositionally biased region" description="Polar residues" evidence="14">
    <location>
        <begin position="36"/>
        <end position="57"/>
    </location>
</feature>
<evidence type="ECO:0000313" key="17">
    <source>
        <dbReference type="EMBL" id="THW30963.1"/>
    </source>
</evidence>
<dbReference type="InterPro" id="IPR020846">
    <property type="entry name" value="MFS_dom"/>
</dbReference>
<feature type="transmembrane region" description="Helical" evidence="15">
    <location>
        <begin position="180"/>
        <end position="197"/>
    </location>
</feature>
<evidence type="ECO:0000256" key="7">
    <source>
        <dbReference type="ARBA" id="ARBA00022692"/>
    </source>
</evidence>
<accession>A0A4S8WWL0</accession>
<dbReference type="GO" id="GO:0005886">
    <property type="term" value="C:plasma membrane"/>
    <property type="evidence" value="ECO:0007669"/>
    <property type="project" value="UniProtKB-SubCell"/>
</dbReference>
<comment type="caution">
    <text evidence="17">The sequence shown here is derived from an EMBL/GenBank/DDBJ whole genome shotgun (WGS) entry which is preliminary data.</text>
</comment>
<evidence type="ECO:0000256" key="12">
    <source>
        <dbReference type="ARBA" id="ARBA00069956"/>
    </source>
</evidence>
<evidence type="ECO:0000256" key="11">
    <source>
        <dbReference type="ARBA" id="ARBA00057269"/>
    </source>
</evidence>
<dbReference type="PRINTS" id="PR01036">
    <property type="entry name" value="TCRTETB"/>
</dbReference>
<organism evidence="17 18">
    <name type="scientific">Aureobasidium pullulans</name>
    <name type="common">Black yeast</name>
    <name type="synonym">Pullularia pullulans</name>
    <dbReference type="NCBI Taxonomy" id="5580"/>
    <lineage>
        <taxon>Eukaryota</taxon>
        <taxon>Fungi</taxon>
        <taxon>Dikarya</taxon>
        <taxon>Ascomycota</taxon>
        <taxon>Pezizomycotina</taxon>
        <taxon>Dothideomycetes</taxon>
        <taxon>Dothideomycetidae</taxon>
        <taxon>Dothideales</taxon>
        <taxon>Saccotheciaceae</taxon>
        <taxon>Aureobasidium</taxon>
    </lineage>
</organism>
<feature type="transmembrane region" description="Helical" evidence="15">
    <location>
        <begin position="468"/>
        <end position="489"/>
    </location>
</feature>
<dbReference type="PANTHER" id="PTHR23501">
    <property type="entry name" value="MAJOR FACILITATOR SUPERFAMILY"/>
    <property type="match status" value="1"/>
</dbReference>
<dbReference type="AlphaFoldDB" id="A0A4S8WWL0"/>
<dbReference type="SUPFAM" id="SSF103473">
    <property type="entry name" value="MFS general substrate transporter"/>
    <property type="match status" value="2"/>
</dbReference>
<keyword evidence="8 15" id="KW-1133">Transmembrane helix</keyword>
<feature type="transmembrane region" description="Helical" evidence="15">
    <location>
        <begin position="407"/>
        <end position="430"/>
    </location>
</feature>
<feature type="transmembrane region" description="Helical" evidence="15">
    <location>
        <begin position="112"/>
        <end position="137"/>
    </location>
</feature>
<dbReference type="Gene3D" id="1.20.1720.10">
    <property type="entry name" value="Multidrug resistance protein D"/>
    <property type="match status" value="1"/>
</dbReference>
<feature type="transmembrane region" description="Helical" evidence="15">
    <location>
        <begin position="302"/>
        <end position="322"/>
    </location>
</feature>
<dbReference type="FunFam" id="1.20.1250.20:FF:000196">
    <property type="entry name" value="MFS toxin efflux pump (AflT)"/>
    <property type="match status" value="1"/>
</dbReference>
<feature type="transmembrane region" description="Helical" evidence="15">
    <location>
        <begin position="581"/>
        <end position="599"/>
    </location>
</feature>
<name>A0A4S8WWL0_AURPU</name>
<dbReference type="CDD" id="cd17502">
    <property type="entry name" value="MFS_Azr1_MDR_like"/>
    <property type="match status" value="1"/>
</dbReference>
<feature type="transmembrane region" description="Helical" evidence="15">
    <location>
        <begin position="334"/>
        <end position="353"/>
    </location>
</feature>
<dbReference type="Gene3D" id="1.20.1250.20">
    <property type="entry name" value="MFS general substrate transporter like domains"/>
    <property type="match status" value="1"/>
</dbReference>
<feature type="transmembrane region" description="Helical" evidence="15">
    <location>
        <begin position="149"/>
        <end position="168"/>
    </location>
</feature>
<comment type="subcellular location">
    <subcellularLocation>
        <location evidence="2">Cell membrane</location>
        <topology evidence="2">Multi-pass membrane protein</topology>
    </subcellularLocation>
    <subcellularLocation>
        <location evidence="1">Vacuole membrane</location>
        <topology evidence="1">Multi-pass membrane protein</topology>
    </subcellularLocation>
</comment>
<sequence>MQINIRDQIGSNSRLKICRIRDQGEQNSTPKEIYHTTTMKGSTHSSGTEAGITTTTKPAMPRDTILPEATPSSVPFEDLQIADKHTTDHPLQEELELTDDDDPYTGRSKSKVAVTMLALCTAVFLGTLDSTIVTTALPTITEHFNSASGYTWIGSAFLLANASTIPSWGKASDIFGRKPMLLLANVVFMIGSLVAALSNSVGMLVAARAVQGLGSGGLVIVNITIGDLFSLRTRGVFYGILGGVWASASSIGPIIGGLLTQGASWRWCFWINLPLDGLAFIVLFFCLDIESPKTPLIEGLKAIDWIGSFLVIGATLMFLFGLQYGGETYPWNSAIVICLITFGLLTFALFLLYEWKVPKYPIMDLSFLNSRTNIATLSTAFIHGLVFISGTYYLPLYFQAVRGATPILSGIYLLPIALAASVSSFVAGIFVRNHGTYLPPIYTGFLIMTVGFGLFVDLDVHSTWAKLVLYQIIAGVGFGALFQAPFIALQAHIHPRDIGVATTTLGFTRQMATSISVVIGQAVYQNGMTARTAELTTSLGPELAGEFSGGGVVANAGVIDALPGYQREVVRNVLAESLQPMWVMYTVFSSVGLLAALFIQKKVLSVRHEETVTGLAAERQNAVERAAERKVKRAGKMAGRAVV</sequence>
<keyword evidence="6" id="KW-0926">Vacuole</keyword>
<evidence type="ECO:0000256" key="1">
    <source>
        <dbReference type="ARBA" id="ARBA00004128"/>
    </source>
</evidence>
<dbReference type="PANTHER" id="PTHR23501:SF102">
    <property type="entry name" value="DRUG TRANSPORTER, PUTATIVE (AFU_ORTHOLOGUE AFUA_3G08530)-RELATED"/>
    <property type="match status" value="1"/>
</dbReference>
<evidence type="ECO:0000256" key="3">
    <source>
        <dbReference type="ARBA" id="ARBA00007520"/>
    </source>
</evidence>
<keyword evidence="5" id="KW-1003">Cell membrane</keyword>
<dbReference type="EMBL" id="QZAL01000344">
    <property type="protein sequence ID" value="THW30963.1"/>
    <property type="molecule type" value="Genomic_DNA"/>
</dbReference>
<dbReference type="InterPro" id="IPR036259">
    <property type="entry name" value="MFS_trans_sf"/>
</dbReference>
<evidence type="ECO:0000256" key="14">
    <source>
        <dbReference type="SAM" id="MobiDB-lite"/>
    </source>
</evidence>
<evidence type="ECO:0000313" key="18">
    <source>
        <dbReference type="Proteomes" id="UP000310687"/>
    </source>
</evidence>
<evidence type="ECO:0000256" key="8">
    <source>
        <dbReference type="ARBA" id="ARBA00022989"/>
    </source>
</evidence>
<dbReference type="PROSITE" id="PS50850">
    <property type="entry name" value="MFS"/>
    <property type="match status" value="1"/>
</dbReference>
<feature type="transmembrane region" description="Helical" evidence="15">
    <location>
        <begin position="271"/>
        <end position="290"/>
    </location>
</feature>
<protein>
    <recommendedName>
        <fullName evidence="12">Efflux pump dotC</fullName>
    </recommendedName>
    <alternativeName>
        <fullName evidence="13">Dothistromin biosynthesis protein C</fullName>
    </alternativeName>
</protein>
<comment type="function">
    <text evidence="11">Efflux pump; part of the gene cluster that mediates the biosynthesis of dothistromin (DOTH), a polyketide toxin very similar in structure to the aflatoxin precursor, versicolorin B. One function of dotC may be to transport early-stage dothistromin biosynthetic intermediates from the cytoplasm into vacuoles, thereby affecting the rate of dothistromin production.</text>
</comment>
<dbReference type="Pfam" id="PF07690">
    <property type="entry name" value="MFS_1"/>
    <property type="match status" value="1"/>
</dbReference>
<evidence type="ECO:0000256" key="6">
    <source>
        <dbReference type="ARBA" id="ARBA00022554"/>
    </source>
</evidence>
<dbReference type="Proteomes" id="UP000310687">
    <property type="component" value="Unassembled WGS sequence"/>
</dbReference>
<evidence type="ECO:0000256" key="2">
    <source>
        <dbReference type="ARBA" id="ARBA00004651"/>
    </source>
</evidence>
<dbReference type="GO" id="GO:0005774">
    <property type="term" value="C:vacuolar membrane"/>
    <property type="evidence" value="ECO:0007669"/>
    <property type="project" value="UniProtKB-SubCell"/>
</dbReference>
<evidence type="ECO:0000256" key="10">
    <source>
        <dbReference type="ARBA" id="ARBA00023180"/>
    </source>
</evidence>
<evidence type="ECO:0000256" key="5">
    <source>
        <dbReference type="ARBA" id="ARBA00022475"/>
    </source>
</evidence>
<keyword evidence="9 15" id="KW-0472">Membrane</keyword>
<evidence type="ECO:0000256" key="9">
    <source>
        <dbReference type="ARBA" id="ARBA00023136"/>
    </source>
</evidence>
<comment type="similarity">
    <text evidence="3">Belongs to the major facilitator superfamily. TCR/Tet family.</text>
</comment>
<keyword evidence="4" id="KW-0813">Transport</keyword>
<dbReference type="GO" id="GO:0022857">
    <property type="term" value="F:transmembrane transporter activity"/>
    <property type="evidence" value="ECO:0007669"/>
    <property type="project" value="InterPro"/>
</dbReference>
<evidence type="ECO:0000256" key="13">
    <source>
        <dbReference type="ARBA" id="ARBA00083178"/>
    </source>
</evidence>
<evidence type="ECO:0000259" key="16">
    <source>
        <dbReference type="PROSITE" id="PS50850"/>
    </source>
</evidence>
<reference evidence="17 18" key="1">
    <citation type="submission" date="2018-10" db="EMBL/GenBank/DDBJ databases">
        <title>Fifty Aureobasidium pullulans genomes reveal a recombining polyextremotolerant generalist.</title>
        <authorList>
            <person name="Gostincar C."/>
            <person name="Turk M."/>
            <person name="Zajc J."/>
            <person name="Gunde-Cimerman N."/>
        </authorList>
    </citation>
    <scope>NUCLEOTIDE SEQUENCE [LARGE SCALE GENOMIC DNA]</scope>
    <source>
        <strain evidence="17 18">EXF-11013</strain>
    </source>
</reference>
<evidence type="ECO:0000256" key="4">
    <source>
        <dbReference type="ARBA" id="ARBA00022448"/>
    </source>
</evidence>
<feature type="region of interest" description="Disordered" evidence="14">
    <location>
        <begin position="36"/>
        <end position="73"/>
    </location>
</feature>
<feature type="transmembrane region" description="Helical" evidence="15">
    <location>
        <begin position="236"/>
        <end position="259"/>
    </location>
</feature>
<feature type="transmembrane region" description="Helical" evidence="15">
    <location>
        <begin position="374"/>
        <end position="395"/>
    </location>
</feature>